<dbReference type="PANTHER" id="PTHR42859">
    <property type="entry name" value="OXIDOREDUCTASE"/>
    <property type="match status" value="1"/>
</dbReference>
<evidence type="ECO:0000313" key="8">
    <source>
        <dbReference type="EMBL" id="QDU87283.1"/>
    </source>
</evidence>
<feature type="domain" description="Cyclic nucleotide-binding" evidence="6">
    <location>
        <begin position="148"/>
        <end position="228"/>
    </location>
</feature>
<dbReference type="RefSeq" id="WP_145281253.1">
    <property type="nucleotide sequence ID" value="NZ_CP036291.1"/>
</dbReference>
<dbReference type="CDD" id="cd16367">
    <property type="entry name" value="DMSOR_beta_like"/>
    <property type="match status" value="1"/>
</dbReference>
<dbReference type="GO" id="GO:0051539">
    <property type="term" value="F:4 iron, 4 sulfur cluster binding"/>
    <property type="evidence" value="ECO:0007669"/>
    <property type="project" value="UniProtKB-KW"/>
</dbReference>
<evidence type="ECO:0000256" key="2">
    <source>
        <dbReference type="ARBA" id="ARBA00022723"/>
    </source>
</evidence>
<keyword evidence="5" id="KW-0411">Iron-sulfur</keyword>
<keyword evidence="9" id="KW-1185">Reference proteome</keyword>
<evidence type="ECO:0000256" key="4">
    <source>
        <dbReference type="ARBA" id="ARBA00023004"/>
    </source>
</evidence>
<dbReference type="InterPro" id="IPR017896">
    <property type="entry name" value="4Fe4S_Fe-S-bd"/>
</dbReference>
<dbReference type="InterPro" id="IPR050294">
    <property type="entry name" value="RnfB_subfamily"/>
</dbReference>
<sequence length="573" mass="61960">MSNDPVIVARPQRWDEPFGAQMTDALACALLETAPFSAMEPAAFPAKTPLLGILRNDTRIIRYQAGDLVVREGEYGGSAFLVLDGRFRVALERLPASMLGHKEKPSAGGRLWRSIAQLWQGARPPEARKQVMRLSFDDPGVLARPGGDGAPRVFLQDVPVVLSQTATATVGAGEVFGELSALARTPRTSTIFAEGAGALLEIRWQGLRELMRYAPQLREHIDRLYRSRALGVHLHDTPLLEDLPPETLDGLTEAVVFESYGQFEWHAESPADLSDDLFTRALREPMAREEGDQPDGLLLVRSGFARVSRRVGEGRRTVGYLGKGEVFGLAELAAAAIGRPTPFAHSLGAIGHLDLLRIPREAALRSVLAALPRARLEALAAGVLEPEGEDRQEGPKLSTGRLDFLVDYRLNNGVQAMVIDLDRCTRCDDCVRACAAAHDGNPRFVRQGPTHDGLQFASACMHCADPVCMIGCPTGAIHRDAATGVVRINEPTCVGCGTCAGSCPYQNIRMVQIRTLAGQPVVDGQNELPILKATKCDLCIDLVGGPACQQSCAHDALVRINLTSPDQLARWAS</sequence>
<dbReference type="GO" id="GO:0046872">
    <property type="term" value="F:metal ion binding"/>
    <property type="evidence" value="ECO:0007669"/>
    <property type="project" value="UniProtKB-KW"/>
</dbReference>
<dbReference type="PANTHER" id="PTHR42859:SF17">
    <property type="entry name" value="ELECTRON TRANSPORT PROTEIN HYDN-RELATED"/>
    <property type="match status" value="1"/>
</dbReference>
<dbReference type="Proteomes" id="UP000317429">
    <property type="component" value="Chromosome"/>
</dbReference>
<organism evidence="8 9">
    <name type="scientific">Pirellulimonas nuda</name>
    <dbReference type="NCBI Taxonomy" id="2528009"/>
    <lineage>
        <taxon>Bacteria</taxon>
        <taxon>Pseudomonadati</taxon>
        <taxon>Planctomycetota</taxon>
        <taxon>Planctomycetia</taxon>
        <taxon>Pirellulales</taxon>
        <taxon>Lacipirellulaceae</taxon>
        <taxon>Pirellulimonas</taxon>
    </lineage>
</organism>
<evidence type="ECO:0000259" key="7">
    <source>
        <dbReference type="PROSITE" id="PS51379"/>
    </source>
</evidence>
<dbReference type="CDD" id="cd00038">
    <property type="entry name" value="CAP_ED"/>
    <property type="match status" value="2"/>
</dbReference>
<dbReference type="InterPro" id="IPR017900">
    <property type="entry name" value="4Fe4S_Fe_S_CS"/>
</dbReference>
<reference evidence="8 9" key="1">
    <citation type="submission" date="2019-02" db="EMBL/GenBank/DDBJ databases">
        <title>Deep-cultivation of Planctomycetes and their phenomic and genomic characterization uncovers novel biology.</title>
        <authorList>
            <person name="Wiegand S."/>
            <person name="Jogler M."/>
            <person name="Boedeker C."/>
            <person name="Pinto D."/>
            <person name="Vollmers J."/>
            <person name="Rivas-Marin E."/>
            <person name="Kohn T."/>
            <person name="Peeters S.H."/>
            <person name="Heuer A."/>
            <person name="Rast P."/>
            <person name="Oberbeckmann S."/>
            <person name="Bunk B."/>
            <person name="Jeske O."/>
            <person name="Meyerdierks A."/>
            <person name="Storesund J.E."/>
            <person name="Kallscheuer N."/>
            <person name="Luecker S."/>
            <person name="Lage O.M."/>
            <person name="Pohl T."/>
            <person name="Merkel B.J."/>
            <person name="Hornburger P."/>
            <person name="Mueller R.-W."/>
            <person name="Bruemmer F."/>
            <person name="Labrenz M."/>
            <person name="Spormann A.M."/>
            <person name="Op den Camp H."/>
            <person name="Overmann J."/>
            <person name="Amann R."/>
            <person name="Jetten M.S.M."/>
            <person name="Mascher T."/>
            <person name="Medema M.H."/>
            <person name="Devos D.P."/>
            <person name="Kaster A.-K."/>
            <person name="Ovreas L."/>
            <person name="Rohde M."/>
            <person name="Galperin M.Y."/>
            <person name="Jogler C."/>
        </authorList>
    </citation>
    <scope>NUCLEOTIDE SEQUENCE [LARGE SCALE GENOMIC DNA]</scope>
    <source>
        <strain evidence="8 9">Pla175</strain>
    </source>
</reference>
<dbReference type="Gene3D" id="3.30.70.20">
    <property type="match status" value="2"/>
</dbReference>
<dbReference type="SUPFAM" id="SSF51206">
    <property type="entry name" value="cAMP-binding domain-like"/>
    <property type="match status" value="2"/>
</dbReference>
<dbReference type="PROSITE" id="PS51379">
    <property type="entry name" value="4FE4S_FER_2"/>
    <property type="match status" value="2"/>
</dbReference>
<name>A0A518D723_9BACT</name>
<feature type="domain" description="Cyclic nucleotide-binding" evidence="6">
    <location>
        <begin position="239"/>
        <end position="362"/>
    </location>
</feature>
<accession>A0A518D723</accession>
<dbReference type="PROSITE" id="PS00198">
    <property type="entry name" value="4FE4S_FER_1"/>
    <property type="match status" value="1"/>
</dbReference>
<keyword evidence="3" id="KW-0677">Repeat</keyword>
<keyword evidence="1" id="KW-0004">4Fe-4S</keyword>
<evidence type="ECO:0000259" key="6">
    <source>
        <dbReference type="PROSITE" id="PS50042"/>
    </source>
</evidence>
<keyword evidence="4" id="KW-0408">Iron</keyword>
<dbReference type="KEGG" id="pnd:Pla175_06420"/>
<dbReference type="InterPro" id="IPR014710">
    <property type="entry name" value="RmlC-like_jellyroll"/>
</dbReference>
<evidence type="ECO:0000256" key="1">
    <source>
        <dbReference type="ARBA" id="ARBA00022485"/>
    </source>
</evidence>
<dbReference type="Gene3D" id="2.60.120.10">
    <property type="entry name" value="Jelly Rolls"/>
    <property type="match status" value="2"/>
</dbReference>
<protein>
    <submittedName>
        <fullName evidence="8">Electron transport protein HydN</fullName>
    </submittedName>
</protein>
<dbReference type="PROSITE" id="PS50042">
    <property type="entry name" value="CNMP_BINDING_3"/>
    <property type="match status" value="3"/>
</dbReference>
<feature type="domain" description="4Fe-4S ferredoxin-type" evidence="7">
    <location>
        <begin position="484"/>
        <end position="513"/>
    </location>
</feature>
<dbReference type="InterPro" id="IPR018490">
    <property type="entry name" value="cNMP-bd_dom_sf"/>
</dbReference>
<evidence type="ECO:0000313" key="9">
    <source>
        <dbReference type="Proteomes" id="UP000317429"/>
    </source>
</evidence>
<evidence type="ECO:0000256" key="5">
    <source>
        <dbReference type="ARBA" id="ARBA00023014"/>
    </source>
</evidence>
<feature type="domain" description="4Fe-4S ferredoxin-type" evidence="7">
    <location>
        <begin position="415"/>
        <end position="443"/>
    </location>
</feature>
<keyword evidence="2" id="KW-0479">Metal-binding</keyword>
<dbReference type="InterPro" id="IPR000595">
    <property type="entry name" value="cNMP-bd_dom"/>
</dbReference>
<dbReference type="SUPFAM" id="SSF54862">
    <property type="entry name" value="4Fe-4S ferredoxins"/>
    <property type="match status" value="1"/>
</dbReference>
<gene>
    <name evidence="8" type="primary">hydN</name>
    <name evidence="8" type="ORF">Pla175_06420</name>
</gene>
<dbReference type="Pfam" id="PF13247">
    <property type="entry name" value="Fer4_11"/>
    <property type="match status" value="1"/>
</dbReference>
<dbReference type="AlphaFoldDB" id="A0A518D723"/>
<dbReference type="OrthoDB" id="9810688at2"/>
<evidence type="ECO:0000256" key="3">
    <source>
        <dbReference type="ARBA" id="ARBA00022737"/>
    </source>
</evidence>
<dbReference type="Pfam" id="PF00027">
    <property type="entry name" value="cNMP_binding"/>
    <property type="match status" value="1"/>
</dbReference>
<dbReference type="EMBL" id="CP036291">
    <property type="protein sequence ID" value="QDU87283.1"/>
    <property type="molecule type" value="Genomic_DNA"/>
</dbReference>
<feature type="domain" description="Cyclic nucleotide-binding" evidence="6">
    <location>
        <begin position="63"/>
        <end position="89"/>
    </location>
</feature>
<proteinExistence type="predicted"/>